<sequence>MDAMTFLREQHSPIRLAVIDKDGFPIVCSLWFMSDGHKIFCASHASAKIIRVLRNNPHCAFEVSVNEPPYKGVRGKALATLEKDNKGYVLEQLINRYIGDSRPRLKSWLMSRCADEYAIHLSIKTLTTWDFSERMQSS</sequence>
<evidence type="ECO:0000313" key="3">
    <source>
        <dbReference type="Proteomes" id="UP000435877"/>
    </source>
</evidence>
<dbReference type="Proteomes" id="UP000439591">
    <property type="component" value="Unassembled WGS sequence"/>
</dbReference>
<reference evidence="3 4" key="1">
    <citation type="submission" date="2019-11" db="EMBL/GenBank/DDBJ databases">
        <authorList>
            <person name="Holert J."/>
        </authorList>
    </citation>
    <scope>NUCLEOTIDE SEQUENCE [LARGE SCALE GENOMIC DNA]</scope>
    <source>
        <strain evidence="2">BC3_2A</strain>
        <strain evidence="1">SB11_1A</strain>
    </source>
</reference>
<dbReference type="SUPFAM" id="SSF50475">
    <property type="entry name" value="FMN-binding split barrel"/>
    <property type="match status" value="1"/>
</dbReference>
<dbReference type="InterPro" id="IPR012349">
    <property type="entry name" value="Split_barrel_FMN-bd"/>
</dbReference>
<protein>
    <submittedName>
        <fullName evidence="2">Uncharacterized protein</fullName>
    </submittedName>
</protein>
<evidence type="ECO:0000313" key="1">
    <source>
        <dbReference type="EMBL" id="CAA0087054.1"/>
    </source>
</evidence>
<dbReference type="AlphaFoldDB" id="A0A5S9Q7T4"/>
<evidence type="ECO:0000313" key="4">
    <source>
        <dbReference type="Proteomes" id="UP000439591"/>
    </source>
</evidence>
<proteinExistence type="predicted"/>
<evidence type="ECO:0000313" key="2">
    <source>
        <dbReference type="EMBL" id="CAA0113985.1"/>
    </source>
</evidence>
<dbReference type="OrthoDB" id="5735872at2"/>
<accession>A0A5S9Q7T4</accession>
<dbReference type="Gene3D" id="2.30.110.10">
    <property type="entry name" value="Electron Transport, Fmn-binding Protein, Chain A"/>
    <property type="match status" value="1"/>
</dbReference>
<dbReference type="RefSeq" id="WP_159267817.1">
    <property type="nucleotide sequence ID" value="NZ_CACSIK010000001.1"/>
</dbReference>
<dbReference type="EMBL" id="CACSIM010000005">
    <property type="protein sequence ID" value="CAA0113985.1"/>
    <property type="molecule type" value="Genomic_DNA"/>
</dbReference>
<name>A0A5S9Q7T4_9GAMM</name>
<dbReference type="Proteomes" id="UP000435877">
    <property type="component" value="Unassembled WGS sequence"/>
</dbReference>
<dbReference type="EMBL" id="CACSIK010000001">
    <property type="protein sequence ID" value="CAA0087054.1"/>
    <property type="molecule type" value="Genomic_DNA"/>
</dbReference>
<gene>
    <name evidence="1" type="ORF">IHBHHGIJ_01200</name>
    <name evidence="2" type="ORF">KFEGEMFD_02940</name>
</gene>
<keyword evidence="3" id="KW-1185">Reference proteome</keyword>
<organism evidence="2 4">
    <name type="scientific">Zhongshania aliphaticivorans</name>
    <dbReference type="NCBI Taxonomy" id="1470434"/>
    <lineage>
        <taxon>Bacteria</taxon>
        <taxon>Pseudomonadati</taxon>
        <taxon>Pseudomonadota</taxon>
        <taxon>Gammaproteobacteria</taxon>
        <taxon>Cellvibrionales</taxon>
        <taxon>Spongiibacteraceae</taxon>
        <taxon>Zhongshania</taxon>
    </lineage>
</organism>